<comment type="caution">
    <text evidence="1">The sequence shown here is derived from an EMBL/GenBank/DDBJ whole genome shotgun (WGS) entry which is preliminary data.</text>
</comment>
<reference evidence="1 2" key="1">
    <citation type="submission" date="2023-07" db="EMBL/GenBank/DDBJ databases">
        <title>Comparative genomics of wheat-associated soil bacteria to identify genetic determinants of phenazine resistance.</title>
        <authorList>
            <person name="Mouncey N."/>
        </authorList>
    </citation>
    <scope>NUCLEOTIDE SEQUENCE [LARGE SCALE GENOMIC DNA]</scope>
    <source>
        <strain evidence="1 2">V2I4</strain>
    </source>
</reference>
<dbReference type="Proteomes" id="UP001230328">
    <property type="component" value="Unassembled WGS sequence"/>
</dbReference>
<protein>
    <submittedName>
        <fullName evidence="1">Uncharacterized protein</fullName>
    </submittedName>
</protein>
<organism evidence="1 2">
    <name type="scientific">Streptomyces umbrinus</name>
    <dbReference type="NCBI Taxonomy" id="67370"/>
    <lineage>
        <taxon>Bacteria</taxon>
        <taxon>Bacillati</taxon>
        <taxon>Actinomycetota</taxon>
        <taxon>Actinomycetes</taxon>
        <taxon>Kitasatosporales</taxon>
        <taxon>Streptomycetaceae</taxon>
        <taxon>Streptomyces</taxon>
        <taxon>Streptomyces phaeochromogenes group</taxon>
    </lineage>
</organism>
<name>A0ABU0SSU3_9ACTN</name>
<gene>
    <name evidence="1" type="ORF">QF035_004208</name>
</gene>
<accession>A0ABU0SSU3</accession>
<evidence type="ECO:0000313" key="2">
    <source>
        <dbReference type="Proteomes" id="UP001230328"/>
    </source>
</evidence>
<dbReference type="EMBL" id="JAUSZI010000002">
    <property type="protein sequence ID" value="MDQ1026626.1"/>
    <property type="molecule type" value="Genomic_DNA"/>
</dbReference>
<dbReference type="RefSeq" id="WP_307521943.1">
    <property type="nucleotide sequence ID" value="NZ_JAUSZI010000002.1"/>
</dbReference>
<evidence type="ECO:0000313" key="1">
    <source>
        <dbReference type="EMBL" id="MDQ1026626.1"/>
    </source>
</evidence>
<proteinExistence type="predicted"/>
<keyword evidence="2" id="KW-1185">Reference proteome</keyword>
<sequence length="160" mass="18046">MLATFLIDASMDAISYVARLRSVLSAAIRTVNQAEFDEERIPETLIPAWFAEVTRGSVVVGGDAAASWGAQQYVSRRGEEPWDLQDWLFCFDPQLRGWAWWDATRISQSAVLLWVDSSGEPVFPCEEFRWLAYACGAKTVEGPNLRSVLEWRQSSQRPAT</sequence>